<evidence type="ECO:0000256" key="2">
    <source>
        <dbReference type="SAM" id="SignalP"/>
    </source>
</evidence>
<feature type="region of interest" description="Disordered" evidence="1">
    <location>
        <begin position="128"/>
        <end position="162"/>
    </location>
</feature>
<gene>
    <name evidence="3" type="ORF">HDK90DRAFT_31212</name>
</gene>
<evidence type="ECO:0000256" key="1">
    <source>
        <dbReference type="SAM" id="MobiDB-lite"/>
    </source>
</evidence>
<feature type="chain" id="PRO_5045597032" evidence="2">
    <location>
        <begin position="21"/>
        <end position="162"/>
    </location>
</feature>
<keyword evidence="4" id="KW-1185">Reference proteome</keyword>
<reference evidence="3 4" key="1">
    <citation type="submission" date="2024-04" db="EMBL/GenBank/DDBJ databases">
        <title>Phyllosticta paracitricarpa is synonymous to the EU quarantine fungus P. citricarpa based on phylogenomic analyses.</title>
        <authorList>
            <consortium name="Lawrence Berkeley National Laboratory"/>
            <person name="Van Ingen-Buijs V.A."/>
            <person name="Van Westerhoven A.C."/>
            <person name="Haridas S."/>
            <person name="Skiadas P."/>
            <person name="Martin F."/>
            <person name="Groenewald J.Z."/>
            <person name="Crous P.W."/>
            <person name="Seidl M.F."/>
        </authorList>
    </citation>
    <scope>NUCLEOTIDE SEQUENCE [LARGE SCALE GENOMIC DNA]</scope>
    <source>
        <strain evidence="3 4">CBS 123374</strain>
    </source>
</reference>
<feature type="signal peptide" evidence="2">
    <location>
        <begin position="1"/>
        <end position="20"/>
    </location>
</feature>
<feature type="region of interest" description="Disordered" evidence="1">
    <location>
        <begin position="21"/>
        <end position="58"/>
    </location>
</feature>
<comment type="caution">
    <text evidence="3">The sequence shown here is derived from an EMBL/GenBank/DDBJ whole genome shotgun (WGS) entry which is preliminary data.</text>
</comment>
<evidence type="ECO:0000313" key="3">
    <source>
        <dbReference type="EMBL" id="KAK8247111.1"/>
    </source>
</evidence>
<organism evidence="3 4">
    <name type="scientific">Phyllosticta capitalensis</name>
    <dbReference type="NCBI Taxonomy" id="121624"/>
    <lineage>
        <taxon>Eukaryota</taxon>
        <taxon>Fungi</taxon>
        <taxon>Dikarya</taxon>
        <taxon>Ascomycota</taxon>
        <taxon>Pezizomycotina</taxon>
        <taxon>Dothideomycetes</taxon>
        <taxon>Dothideomycetes incertae sedis</taxon>
        <taxon>Botryosphaeriales</taxon>
        <taxon>Phyllostictaceae</taxon>
        <taxon>Phyllosticta</taxon>
    </lineage>
</organism>
<proteinExistence type="predicted"/>
<dbReference type="Proteomes" id="UP001492380">
    <property type="component" value="Unassembled WGS sequence"/>
</dbReference>
<dbReference type="EMBL" id="JBBWRZ010000001">
    <property type="protein sequence ID" value="KAK8247111.1"/>
    <property type="molecule type" value="Genomic_DNA"/>
</dbReference>
<name>A0ABR1Z3X5_9PEZI</name>
<accession>A0ABR1Z3X5</accession>
<evidence type="ECO:0000313" key="4">
    <source>
        <dbReference type="Proteomes" id="UP001492380"/>
    </source>
</evidence>
<keyword evidence="2" id="KW-0732">Signal</keyword>
<sequence length="162" mass="17172">MKTSFFTAMGLLALAGLGAAGPVAKENSGRPRPQGFENEEVQRPPPGGGRGGDRSRLAGVQPQQQVLYYCMNGQQGDVGQACQQCGGTPVQDQSCSPATQGCKGVTPECYTDQKCQQEYGQQAKVQQCGKQSSDSFQNDQLLSTNQNQERGSGMGSENNMEG</sequence>
<protein>
    <submittedName>
        <fullName evidence="3">Uncharacterized protein</fullName>
    </submittedName>
</protein>